<dbReference type="InterPro" id="IPR010982">
    <property type="entry name" value="Lambda_DNA-bd_dom_sf"/>
</dbReference>
<evidence type="ECO:0000259" key="1">
    <source>
        <dbReference type="PROSITE" id="PS50943"/>
    </source>
</evidence>
<sequence>MAAGNSLAKALKTVRKARGLSQEAFSDVSSRTYMSTLERDLKSPTLNKLAELCAVMEIHPLTLLTLAYAGDSPHKANELLAQVRQELELIAQSAVENPQKKR</sequence>
<comment type="caution">
    <text evidence="2">The sequence shown here is derived from an EMBL/GenBank/DDBJ whole genome shotgun (WGS) entry which is preliminary data.</text>
</comment>
<dbReference type="InterPro" id="IPR001387">
    <property type="entry name" value="Cro/C1-type_HTH"/>
</dbReference>
<dbReference type="RefSeq" id="WP_243309553.1">
    <property type="nucleotide sequence ID" value="NZ_JALGBI010000003.1"/>
</dbReference>
<dbReference type="Proteomes" id="UP001139447">
    <property type="component" value="Unassembled WGS sequence"/>
</dbReference>
<dbReference type="EMBL" id="JALGBI010000003">
    <property type="protein sequence ID" value="MCJ0765969.1"/>
    <property type="molecule type" value="Genomic_DNA"/>
</dbReference>
<dbReference type="Pfam" id="PF01381">
    <property type="entry name" value="HTH_3"/>
    <property type="match status" value="1"/>
</dbReference>
<organism evidence="2 3">
    <name type="scientific">Variovorax terrae</name>
    <dbReference type="NCBI Taxonomy" id="2923278"/>
    <lineage>
        <taxon>Bacteria</taxon>
        <taxon>Pseudomonadati</taxon>
        <taxon>Pseudomonadota</taxon>
        <taxon>Betaproteobacteria</taxon>
        <taxon>Burkholderiales</taxon>
        <taxon>Comamonadaceae</taxon>
        <taxon>Variovorax</taxon>
    </lineage>
</organism>
<reference evidence="2" key="1">
    <citation type="submission" date="2022-03" db="EMBL/GenBank/DDBJ databases">
        <authorList>
            <person name="Woo C.Y."/>
        </authorList>
    </citation>
    <scope>NUCLEOTIDE SEQUENCE</scope>
    <source>
        <strain evidence="2">CYS-02</strain>
    </source>
</reference>
<evidence type="ECO:0000313" key="3">
    <source>
        <dbReference type="Proteomes" id="UP001139447"/>
    </source>
</evidence>
<proteinExistence type="predicted"/>
<gene>
    <name evidence="2" type="ORF">MMF98_22365</name>
</gene>
<dbReference type="GO" id="GO:0003677">
    <property type="term" value="F:DNA binding"/>
    <property type="evidence" value="ECO:0007669"/>
    <property type="project" value="InterPro"/>
</dbReference>
<dbReference type="AlphaFoldDB" id="A0A9X1VZW5"/>
<protein>
    <submittedName>
        <fullName evidence="2">Helix-turn-helix domain-containing protein</fullName>
    </submittedName>
</protein>
<dbReference type="PROSITE" id="PS50943">
    <property type="entry name" value="HTH_CROC1"/>
    <property type="match status" value="1"/>
</dbReference>
<dbReference type="Gene3D" id="1.10.260.40">
    <property type="entry name" value="lambda repressor-like DNA-binding domains"/>
    <property type="match status" value="1"/>
</dbReference>
<keyword evidence="3" id="KW-1185">Reference proteome</keyword>
<feature type="domain" description="HTH cro/C1-type" evidence="1">
    <location>
        <begin position="11"/>
        <end position="63"/>
    </location>
</feature>
<dbReference type="SMART" id="SM00530">
    <property type="entry name" value="HTH_XRE"/>
    <property type="match status" value="1"/>
</dbReference>
<name>A0A9X1VZW5_9BURK</name>
<evidence type="ECO:0000313" key="2">
    <source>
        <dbReference type="EMBL" id="MCJ0765969.1"/>
    </source>
</evidence>
<accession>A0A9X1VZW5</accession>
<dbReference type="CDD" id="cd00093">
    <property type="entry name" value="HTH_XRE"/>
    <property type="match status" value="1"/>
</dbReference>
<dbReference type="SUPFAM" id="SSF47413">
    <property type="entry name" value="lambda repressor-like DNA-binding domains"/>
    <property type="match status" value="1"/>
</dbReference>